<dbReference type="RefSeq" id="XP_007323372.1">
    <property type="nucleotide sequence ID" value="XM_007323310.1"/>
</dbReference>
<protein>
    <submittedName>
        <fullName evidence="2">Uncharacterized protein</fullName>
    </submittedName>
</protein>
<dbReference type="GeneID" id="18812093"/>
<dbReference type="Proteomes" id="UP000008064">
    <property type="component" value="Unassembled WGS sequence"/>
</dbReference>
<organism>
    <name type="scientific">Serpula lacrymans var. lacrymans (strain S7.9)</name>
    <name type="common">Dry rot fungus</name>
    <dbReference type="NCBI Taxonomy" id="578457"/>
    <lineage>
        <taxon>Eukaryota</taxon>
        <taxon>Fungi</taxon>
        <taxon>Dikarya</taxon>
        <taxon>Basidiomycota</taxon>
        <taxon>Agaricomycotina</taxon>
        <taxon>Agaricomycetes</taxon>
        <taxon>Agaricomycetidae</taxon>
        <taxon>Boletales</taxon>
        <taxon>Coniophorineae</taxon>
        <taxon>Serpulaceae</taxon>
        <taxon>Serpula</taxon>
    </lineage>
</organism>
<feature type="transmembrane region" description="Helical" evidence="1">
    <location>
        <begin position="12"/>
        <end position="30"/>
    </location>
</feature>
<keyword evidence="1" id="KW-0472">Membrane</keyword>
<keyword evidence="1" id="KW-0812">Transmembrane</keyword>
<proteinExistence type="predicted"/>
<reference evidence="2" key="1">
    <citation type="submission" date="2011-04" db="EMBL/GenBank/DDBJ databases">
        <title>Evolution of plant cell wall degrading machinery underlies the functional diversity of forest fungi.</title>
        <authorList>
            <consortium name="US DOE Joint Genome Institute (JGI-PGF)"/>
            <person name="Eastwood D.C."/>
            <person name="Floudas D."/>
            <person name="Binder M."/>
            <person name="Majcherczyk A."/>
            <person name="Schneider P."/>
            <person name="Aerts A."/>
            <person name="Asiegbu F.O."/>
            <person name="Baker S.E."/>
            <person name="Barry K."/>
            <person name="Bendiksby M."/>
            <person name="Blumentritt M."/>
            <person name="Coutinho P.M."/>
            <person name="Cullen D."/>
            <person name="Cullen D."/>
            <person name="Gathman A."/>
            <person name="Goodell B."/>
            <person name="Henrissat B."/>
            <person name="Ihrmark K."/>
            <person name="Kauserud H."/>
            <person name="Kohler A."/>
            <person name="LaButti K."/>
            <person name="Lapidus A."/>
            <person name="Lavin J.L."/>
            <person name="Lee Y.-H."/>
            <person name="Lindquist E."/>
            <person name="Lilly W."/>
            <person name="Lucas S."/>
            <person name="Morin E."/>
            <person name="Murat C."/>
            <person name="Oguiza J.A."/>
            <person name="Park J."/>
            <person name="Pisabarro A.G."/>
            <person name="Riley R."/>
            <person name="Rosling A."/>
            <person name="Salamov A."/>
            <person name="Schmidt O."/>
            <person name="Schmutz J."/>
            <person name="Skrede I."/>
            <person name="Stenlid J."/>
            <person name="Wiebenga A."/>
            <person name="Xie X."/>
            <person name="Kues U."/>
            <person name="Hibbett D.S."/>
            <person name="Hoffmeister D."/>
            <person name="Hogberg N."/>
            <person name="Martin F."/>
            <person name="Grigoriev I.V."/>
            <person name="Watkinson S.C."/>
        </authorList>
    </citation>
    <scope>NUCLEOTIDE SEQUENCE</scope>
    <source>
        <strain evidence="2">S7.9</strain>
    </source>
</reference>
<evidence type="ECO:0000256" key="1">
    <source>
        <dbReference type="SAM" id="Phobius"/>
    </source>
</evidence>
<sequence>MGGVENRNINIVLAGSWIETGLPIIWFLIVRMRVIGSDKTLNGIVSPRIFTSNSGASTCTA</sequence>
<accession>F8PAU9</accession>
<dbReference type="AlphaFoldDB" id="F8PAU9"/>
<dbReference type="HOGENOM" id="CLU_2924137_0_0_1"/>
<evidence type="ECO:0000313" key="2">
    <source>
        <dbReference type="EMBL" id="EGO19937.1"/>
    </source>
</evidence>
<gene>
    <name evidence="2" type="ORF">SERLADRAFT_401291</name>
</gene>
<dbReference type="KEGG" id="sla:SERLADRAFT_401291"/>
<name>F8PAU9_SERL9</name>
<dbReference type="EMBL" id="GL945442">
    <property type="protein sequence ID" value="EGO19937.1"/>
    <property type="molecule type" value="Genomic_DNA"/>
</dbReference>
<keyword evidence="1" id="KW-1133">Transmembrane helix</keyword>